<feature type="signal peptide" evidence="2">
    <location>
        <begin position="1"/>
        <end position="22"/>
    </location>
</feature>
<dbReference type="InterPro" id="IPR000914">
    <property type="entry name" value="SBP_5_dom"/>
</dbReference>
<proteinExistence type="predicted"/>
<organism evidence="4 5">
    <name type="scientific">Ktedonosporobacter rubrisoli</name>
    <dbReference type="NCBI Taxonomy" id="2509675"/>
    <lineage>
        <taxon>Bacteria</taxon>
        <taxon>Bacillati</taxon>
        <taxon>Chloroflexota</taxon>
        <taxon>Ktedonobacteria</taxon>
        <taxon>Ktedonobacterales</taxon>
        <taxon>Ktedonosporobacteraceae</taxon>
        <taxon>Ktedonosporobacter</taxon>
    </lineage>
</organism>
<evidence type="ECO:0000256" key="2">
    <source>
        <dbReference type="SAM" id="SignalP"/>
    </source>
</evidence>
<feature type="chain" id="PRO_5020551894" evidence="2">
    <location>
        <begin position="23"/>
        <end position="550"/>
    </location>
</feature>
<evidence type="ECO:0000256" key="1">
    <source>
        <dbReference type="ARBA" id="ARBA00022729"/>
    </source>
</evidence>
<name>A0A4P6K679_KTERU</name>
<dbReference type="Proteomes" id="UP000290365">
    <property type="component" value="Chromosome"/>
</dbReference>
<dbReference type="AlphaFoldDB" id="A0A4P6K679"/>
<dbReference type="OrthoDB" id="9772924at2"/>
<dbReference type="SUPFAM" id="SSF53850">
    <property type="entry name" value="Periplasmic binding protein-like II"/>
    <property type="match status" value="1"/>
</dbReference>
<dbReference type="Gene3D" id="3.40.190.10">
    <property type="entry name" value="Periplasmic binding protein-like II"/>
    <property type="match status" value="1"/>
</dbReference>
<dbReference type="PANTHER" id="PTHR30290">
    <property type="entry name" value="PERIPLASMIC BINDING COMPONENT OF ABC TRANSPORTER"/>
    <property type="match status" value="1"/>
</dbReference>
<dbReference type="InterPro" id="IPR039424">
    <property type="entry name" value="SBP_5"/>
</dbReference>
<sequence>MSLVTGLLLCMLLLAACGGSGGTTTASNGAANSVLTIVTSPKGDFTENFSPFSPTALDGAKGMMYETLLYFNQEDGSVKPWLAASYKFADDATSVTFNLRQNVKWSDGKPFTSADVVFTLNELKQYPAADTSSLWKVIKDVQAPDANTVVVTFNRPDSPILWYLAGQTYIVPKEHWASVGDPTKYTNSQPVGTGPFTLKAFTPQLVDLVKNPNYWQPGKPAVQELKYPSFNSNTGAELLLSRNQLDWTGLFTPDIQKTYVSRDQAHNHYWFPSANVIMLYLNLAKPPFNQLAVRQAISAALDREQMYKVGESGYEPVAHPTALVLPANKQFLSTDYTDLAFKMDTAKATQLLESAGFKKGSDGIYADSSGKKLSFNINVVTGWTDWVTDCQIMASNLKAIGMNVSVSSLSYNSYINALQMGSYDAAISWTNTGPSPYFLYYSTLSSKNTAAVGQLAPSNWERWNDATTDKLLDQYEKTTDTNAQTQAISGIEKIMVEQMPVIPLVYGATWYEYSSLHFTGWPDKDNPYAVPSPYTAPDCEVVVLNLKPAA</sequence>
<gene>
    <name evidence="4" type="ORF">EPA93_30465</name>
</gene>
<dbReference type="InterPro" id="IPR030678">
    <property type="entry name" value="Peptide/Ni-bd"/>
</dbReference>
<accession>A0A4P6K679</accession>
<evidence type="ECO:0000259" key="3">
    <source>
        <dbReference type="Pfam" id="PF00496"/>
    </source>
</evidence>
<dbReference type="GO" id="GO:0042938">
    <property type="term" value="P:dipeptide transport"/>
    <property type="evidence" value="ECO:0007669"/>
    <property type="project" value="TreeGrafter"/>
</dbReference>
<reference evidence="4 5" key="1">
    <citation type="submission" date="2019-01" db="EMBL/GenBank/DDBJ databases">
        <title>Ktedonosporobacter rubrisoli SCAWS-G2.</title>
        <authorList>
            <person name="Huang Y."/>
            <person name="Yan B."/>
        </authorList>
    </citation>
    <scope>NUCLEOTIDE SEQUENCE [LARGE SCALE GENOMIC DNA]</scope>
    <source>
        <strain evidence="4 5">SCAWS-G2</strain>
    </source>
</reference>
<evidence type="ECO:0000313" key="5">
    <source>
        <dbReference type="Proteomes" id="UP000290365"/>
    </source>
</evidence>
<dbReference type="KEGG" id="kbs:EPA93_30465"/>
<dbReference type="PANTHER" id="PTHR30290:SF38">
    <property type="entry name" value="D,D-DIPEPTIDE-BINDING PERIPLASMIC PROTEIN DDPA-RELATED"/>
    <property type="match status" value="1"/>
</dbReference>
<feature type="domain" description="Solute-binding protein family 5" evidence="3">
    <location>
        <begin position="78"/>
        <end position="449"/>
    </location>
</feature>
<dbReference type="PIRSF" id="PIRSF002741">
    <property type="entry name" value="MppA"/>
    <property type="match status" value="1"/>
</dbReference>
<dbReference type="GO" id="GO:0043190">
    <property type="term" value="C:ATP-binding cassette (ABC) transporter complex"/>
    <property type="evidence" value="ECO:0007669"/>
    <property type="project" value="InterPro"/>
</dbReference>
<dbReference type="GO" id="GO:1904680">
    <property type="term" value="F:peptide transmembrane transporter activity"/>
    <property type="evidence" value="ECO:0007669"/>
    <property type="project" value="TreeGrafter"/>
</dbReference>
<dbReference type="Gene3D" id="3.10.105.10">
    <property type="entry name" value="Dipeptide-binding Protein, Domain 3"/>
    <property type="match status" value="1"/>
</dbReference>
<dbReference type="GO" id="GO:0030288">
    <property type="term" value="C:outer membrane-bounded periplasmic space"/>
    <property type="evidence" value="ECO:0007669"/>
    <property type="project" value="TreeGrafter"/>
</dbReference>
<keyword evidence="1 2" id="KW-0732">Signal</keyword>
<dbReference type="Gene3D" id="3.90.76.10">
    <property type="entry name" value="Dipeptide-binding Protein, Domain 1"/>
    <property type="match status" value="1"/>
</dbReference>
<protein>
    <submittedName>
        <fullName evidence="4">ABC transporter substrate-binding protein</fullName>
    </submittedName>
</protein>
<dbReference type="Pfam" id="PF00496">
    <property type="entry name" value="SBP_bac_5"/>
    <property type="match status" value="1"/>
</dbReference>
<dbReference type="CDD" id="cd08509">
    <property type="entry name" value="PBP2_TmCBP_oligosaccharides_like"/>
    <property type="match status" value="1"/>
</dbReference>
<evidence type="ECO:0000313" key="4">
    <source>
        <dbReference type="EMBL" id="QBD83635.1"/>
    </source>
</evidence>
<keyword evidence="5" id="KW-1185">Reference proteome</keyword>
<dbReference type="EMBL" id="CP035758">
    <property type="protein sequence ID" value="QBD83635.1"/>
    <property type="molecule type" value="Genomic_DNA"/>
</dbReference>